<protein>
    <recommendedName>
        <fullName evidence="2">F-box domain-containing protein</fullName>
    </recommendedName>
</protein>
<dbReference type="Proteomes" id="UP000027222">
    <property type="component" value="Unassembled WGS sequence"/>
</dbReference>
<keyword evidence="4" id="KW-1185">Reference proteome</keyword>
<dbReference type="OrthoDB" id="3149552at2759"/>
<dbReference type="SUPFAM" id="SSF81383">
    <property type="entry name" value="F-box domain"/>
    <property type="match status" value="1"/>
</dbReference>
<sequence length="578" mass="64720">MDLRLYDLPPEILIDIALYLDFTDVYSLQRTCRTVSRVIQTSLQLNYKTQLQIAGMLNNPLCSLPIADRLDMVRARERAWASFEYPFLSTPQLPHKSSGLYDITPGVCLVGKVDEDSTTRSIQAVHLPHQVDDIRKWDIIHFDEEIIDFGTSIEENDLIASVCLTPIHDFPNMSRLCIILRRYSTHALYDGIASPIILLSEEPSNRQHPIITIEISGQNLAVVVMFVVTEALMYVFNWRTGARTEKLDPIPVVNPGLVFLRDDILLNPQLETNSINIYHIPTSASERVGLVQTLQFPQFNPAFGISYVACRGDPSPTTDGLFPRNSPAHRPYTNNPEEAIIVFTLQVTGVTDDIDDDDDDDLGLIESSFVMVVHRKALLNLLPASLDTAFSISAVPWESWGPPITRWLGVHHRSISFITISSGQRLVEFRSSRGGGEDERNDDIHILDFNPWHVKLAQARGSAESKKSITTVIGGGSLPRTTTELLSGSSTEEDPATTSDITSNEGNVRQENPENVYPRGNAFVNDVVSRLPYVRCMSTERWESYDSVLIDEERLIGMRAGHGDDPTQLNSIELLYFG</sequence>
<feature type="compositionally biased region" description="Low complexity" evidence="1">
    <location>
        <begin position="481"/>
        <end position="490"/>
    </location>
</feature>
<dbReference type="AlphaFoldDB" id="A0A067SDG9"/>
<reference evidence="4" key="1">
    <citation type="journal article" date="2014" name="Proc. Natl. Acad. Sci. U.S.A.">
        <title>Extensive sampling of basidiomycete genomes demonstrates inadequacy of the white-rot/brown-rot paradigm for wood decay fungi.</title>
        <authorList>
            <person name="Riley R."/>
            <person name="Salamov A.A."/>
            <person name="Brown D.W."/>
            <person name="Nagy L.G."/>
            <person name="Floudas D."/>
            <person name="Held B.W."/>
            <person name="Levasseur A."/>
            <person name="Lombard V."/>
            <person name="Morin E."/>
            <person name="Otillar R."/>
            <person name="Lindquist E.A."/>
            <person name="Sun H."/>
            <person name="LaButti K.M."/>
            <person name="Schmutz J."/>
            <person name="Jabbour D."/>
            <person name="Luo H."/>
            <person name="Baker S.E."/>
            <person name="Pisabarro A.G."/>
            <person name="Walton J.D."/>
            <person name="Blanchette R.A."/>
            <person name="Henrissat B."/>
            <person name="Martin F."/>
            <person name="Cullen D."/>
            <person name="Hibbett D.S."/>
            <person name="Grigoriev I.V."/>
        </authorList>
    </citation>
    <scope>NUCLEOTIDE SEQUENCE [LARGE SCALE GENOMIC DNA]</scope>
    <source>
        <strain evidence="4">CBS 339.88</strain>
    </source>
</reference>
<evidence type="ECO:0000313" key="4">
    <source>
        <dbReference type="Proteomes" id="UP000027222"/>
    </source>
</evidence>
<evidence type="ECO:0000313" key="3">
    <source>
        <dbReference type="EMBL" id="KDR68945.1"/>
    </source>
</evidence>
<organism evidence="3 4">
    <name type="scientific">Galerina marginata (strain CBS 339.88)</name>
    <dbReference type="NCBI Taxonomy" id="685588"/>
    <lineage>
        <taxon>Eukaryota</taxon>
        <taxon>Fungi</taxon>
        <taxon>Dikarya</taxon>
        <taxon>Basidiomycota</taxon>
        <taxon>Agaricomycotina</taxon>
        <taxon>Agaricomycetes</taxon>
        <taxon>Agaricomycetidae</taxon>
        <taxon>Agaricales</taxon>
        <taxon>Agaricineae</taxon>
        <taxon>Strophariaceae</taxon>
        <taxon>Galerina</taxon>
    </lineage>
</organism>
<dbReference type="STRING" id="685588.A0A067SDG9"/>
<name>A0A067SDG9_GALM3</name>
<proteinExistence type="predicted"/>
<dbReference type="EMBL" id="KL142405">
    <property type="protein sequence ID" value="KDR68945.1"/>
    <property type="molecule type" value="Genomic_DNA"/>
</dbReference>
<feature type="region of interest" description="Disordered" evidence="1">
    <location>
        <begin position="472"/>
        <end position="515"/>
    </location>
</feature>
<gene>
    <name evidence="3" type="ORF">GALMADRAFT_256419</name>
</gene>
<dbReference type="InterPro" id="IPR036047">
    <property type="entry name" value="F-box-like_dom_sf"/>
</dbReference>
<accession>A0A067SDG9</accession>
<evidence type="ECO:0000256" key="1">
    <source>
        <dbReference type="SAM" id="MobiDB-lite"/>
    </source>
</evidence>
<dbReference type="Pfam" id="PF12937">
    <property type="entry name" value="F-box-like"/>
    <property type="match status" value="1"/>
</dbReference>
<dbReference type="PROSITE" id="PS50181">
    <property type="entry name" value="FBOX"/>
    <property type="match status" value="1"/>
</dbReference>
<evidence type="ECO:0000259" key="2">
    <source>
        <dbReference type="PROSITE" id="PS50181"/>
    </source>
</evidence>
<feature type="domain" description="F-box" evidence="2">
    <location>
        <begin position="2"/>
        <end position="50"/>
    </location>
</feature>
<dbReference type="InterPro" id="IPR001810">
    <property type="entry name" value="F-box_dom"/>
</dbReference>
<dbReference type="HOGENOM" id="CLU_007279_0_0_1"/>
<feature type="compositionally biased region" description="Polar residues" evidence="1">
    <location>
        <begin position="496"/>
        <end position="510"/>
    </location>
</feature>